<organism evidence="3 4">
    <name type="scientific">Tenebrio molitor</name>
    <name type="common">Yellow mealworm beetle</name>
    <dbReference type="NCBI Taxonomy" id="7067"/>
    <lineage>
        <taxon>Eukaryota</taxon>
        <taxon>Metazoa</taxon>
        <taxon>Ecdysozoa</taxon>
        <taxon>Arthropoda</taxon>
        <taxon>Hexapoda</taxon>
        <taxon>Insecta</taxon>
        <taxon>Pterygota</taxon>
        <taxon>Neoptera</taxon>
        <taxon>Endopterygota</taxon>
        <taxon>Coleoptera</taxon>
        <taxon>Polyphaga</taxon>
        <taxon>Cucujiformia</taxon>
        <taxon>Tenebrionidae</taxon>
        <taxon>Tenebrio</taxon>
    </lineage>
</organism>
<accession>A0A8J6H7X5</accession>
<dbReference type="GO" id="GO:0003676">
    <property type="term" value="F:nucleic acid binding"/>
    <property type="evidence" value="ECO:0007669"/>
    <property type="project" value="InterPro"/>
</dbReference>
<evidence type="ECO:0000259" key="2">
    <source>
        <dbReference type="PROSITE" id="PS50994"/>
    </source>
</evidence>
<dbReference type="GO" id="GO:0015074">
    <property type="term" value="P:DNA integration"/>
    <property type="evidence" value="ECO:0007669"/>
    <property type="project" value="InterPro"/>
</dbReference>
<sequence length="897" mass="102293">MISAPTVRRRLKEKEAHIDLVFVENGAMTVHRYILECVESHVVPYAPFIAENFLFMDDNARPHMAKIVVRYLEQVGIRLLPWPAHNPDLNPIEHVWDFLCKRVRRRQLRPETLNGLRVALEAECTQIPQNYIATHILRDDCPDMTCYNPGYLKLPVIHRYDCAGTKFNPLTGRRISLAIQRGNAASIRGTFPSGDALHTIENLAISGANYDEAWSLLEERYGNERLIVQAHIRKILNSPAINKCTAASLRQLSDDVRSNLAALKALNRPVQHWDDILVTIIPDKLDFHSNREWQGKLACLLAQLANKVIGTLNTEITQQFYWTDSTIVLAWLAREPIHWQTFVAHRVADIQSKTSINNWYHVDSADNPADILSRGASPSQLRDNALWWHGPSWLENSTENYQTIKITNQNLENIPEKKGLCIGAVVTNEELDIFTKCSDFPKLRRVVAYVCRFINNAKRVNNKITGPLTTEELNVANNVIVKSIQKRSFAEEYHQLSTGGGIEKNSTIRTQSTLASIRQQYWPIAGRNKIKQIIHKCISCFRAKPIIAQQKMGDLPVKRLEPARPFINSGLDYCGPILIKTHRGRGKQKTIKAYVCLFICLSTKAIHIELVSDLTADTFLDALKRFVSRRGTVKSIISDNATNFIKANKDLIDLHQFFQNSEISRKLVTTLSNENIQWKFIPPRTPNFGGLWEAGVKSVKFHIKRVVGETVLTYDELYTLLTRIEACLNSRHLVPMSNDPNDLTAITPGHFLIGEALTAPLEPDLTELKINRLSRHQLLERLRQHFWKRWRTEYLSYLQGRTKWQSPSPSLQPGDLVLLVEDNVSPLCWPLGRIQQVHPGSDGNVRVVTVKTNRGTYKRGVREVCVLPIERRRDVTASRPSQKTPLPKGELGRLRIW</sequence>
<evidence type="ECO:0000313" key="4">
    <source>
        <dbReference type="Proteomes" id="UP000719412"/>
    </source>
</evidence>
<dbReference type="SUPFAM" id="SSF53098">
    <property type="entry name" value="Ribonuclease H-like"/>
    <property type="match status" value="1"/>
</dbReference>
<dbReference type="PROSITE" id="PS50994">
    <property type="entry name" value="INTEGRASE"/>
    <property type="match status" value="1"/>
</dbReference>
<dbReference type="AlphaFoldDB" id="A0A8J6H7X5"/>
<gene>
    <name evidence="3" type="ORF">GEV33_013076</name>
</gene>
<dbReference type="InterPro" id="IPR012337">
    <property type="entry name" value="RNaseH-like_sf"/>
</dbReference>
<dbReference type="Pfam" id="PF13358">
    <property type="entry name" value="DDE_3"/>
    <property type="match status" value="1"/>
</dbReference>
<protein>
    <recommendedName>
        <fullName evidence="2">Integrase catalytic domain-containing protein</fullName>
    </recommendedName>
</protein>
<dbReference type="Pfam" id="PF03564">
    <property type="entry name" value="DUF1759"/>
    <property type="match status" value="1"/>
</dbReference>
<dbReference type="InterPro" id="IPR038717">
    <property type="entry name" value="Tc1-like_DDE_dom"/>
</dbReference>
<dbReference type="PANTHER" id="PTHR47331">
    <property type="entry name" value="PHD-TYPE DOMAIN-CONTAINING PROTEIN"/>
    <property type="match status" value="1"/>
</dbReference>
<dbReference type="EMBL" id="JABDTM020027964">
    <property type="protein sequence ID" value="KAH0809715.1"/>
    <property type="molecule type" value="Genomic_DNA"/>
</dbReference>
<reference evidence="3" key="1">
    <citation type="journal article" date="2020" name="J Insects Food Feed">
        <title>The yellow mealworm (Tenebrio molitor) genome: a resource for the emerging insects as food and feed industry.</title>
        <authorList>
            <person name="Eriksson T."/>
            <person name="Andere A."/>
            <person name="Kelstrup H."/>
            <person name="Emery V."/>
            <person name="Picard C."/>
        </authorList>
    </citation>
    <scope>NUCLEOTIDE SEQUENCE</scope>
    <source>
        <strain evidence="3">Stoneville</strain>
        <tissue evidence="3">Whole head</tissue>
    </source>
</reference>
<dbReference type="InterPro" id="IPR036397">
    <property type="entry name" value="RNaseH_sf"/>
</dbReference>
<dbReference type="InterPro" id="IPR040676">
    <property type="entry name" value="DUF5641"/>
</dbReference>
<name>A0A8J6H7X5_TENMO</name>
<evidence type="ECO:0000256" key="1">
    <source>
        <dbReference type="SAM" id="MobiDB-lite"/>
    </source>
</evidence>
<reference evidence="3" key="2">
    <citation type="submission" date="2021-08" db="EMBL/GenBank/DDBJ databases">
        <authorList>
            <person name="Eriksson T."/>
        </authorList>
    </citation>
    <scope>NUCLEOTIDE SEQUENCE</scope>
    <source>
        <strain evidence="3">Stoneville</strain>
        <tissue evidence="3">Whole head</tissue>
    </source>
</reference>
<dbReference type="InterPro" id="IPR005312">
    <property type="entry name" value="DUF1759"/>
</dbReference>
<evidence type="ECO:0000313" key="3">
    <source>
        <dbReference type="EMBL" id="KAH0809715.1"/>
    </source>
</evidence>
<comment type="caution">
    <text evidence="3">The sequence shown here is derived from an EMBL/GenBank/DDBJ whole genome shotgun (WGS) entry which is preliminary data.</text>
</comment>
<feature type="domain" description="Integrase catalytic" evidence="2">
    <location>
        <begin position="561"/>
        <end position="756"/>
    </location>
</feature>
<feature type="region of interest" description="Disordered" evidence="1">
    <location>
        <begin position="876"/>
        <end position="897"/>
    </location>
</feature>
<dbReference type="Pfam" id="PF18701">
    <property type="entry name" value="DUF5641"/>
    <property type="match status" value="1"/>
</dbReference>
<dbReference type="InterPro" id="IPR001584">
    <property type="entry name" value="Integrase_cat-core"/>
</dbReference>
<dbReference type="Proteomes" id="UP000719412">
    <property type="component" value="Unassembled WGS sequence"/>
</dbReference>
<keyword evidence="4" id="KW-1185">Reference proteome</keyword>
<dbReference type="Gene3D" id="3.30.420.10">
    <property type="entry name" value="Ribonuclease H-like superfamily/Ribonuclease H"/>
    <property type="match status" value="2"/>
</dbReference>
<proteinExistence type="predicted"/>